<dbReference type="SUPFAM" id="SSF54719">
    <property type="entry name" value="Fe,Mn superoxide dismutase (SOD), C-terminal domain"/>
    <property type="match status" value="1"/>
</dbReference>
<feature type="domain" description="Manganese/iron superoxide dismutase C-terminal" evidence="2">
    <location>
        <begin position="117"/>
        <end position="170"/>
    </location>
</feature>
<accession>A0A3D8QSX8</accession>
<dbReference type="OrthoDB" id="275227at2759"/>
<keyword evidence="4" id="KW-1185">Reference proteome</keyword>
<evidence type="ECO:0000313" key="4">
    <source>
        <dbReference type="Proteomes" id="UP000256645"/>
    </source>
</evidence>
<feature type="domain" description="Manganese/iron superoxide dismutase C-terminal" evidence="2">
    <location>
        <begin position="227"/>
        <end position="278"/>
    </location>
</feature>
<proteinExistence type="predicted"/>
<dbReference type="Proteomes" id="UP000256645">
    <property type="component" value="Unassembled WGS sequence"/>
</dbReference>
<dbReference type="GO" id="GO:0004784">
    <property type="term" value="F:superoxide dismutase activity"/>
    <property type="evidence" value="ECO:0007669"/>
    <property type="project" value="InterPro"/>
</dbReference>
<dbReference type="PANTHER" id="PTHR43595">
    <property type="entry name" value="37S RIBOSOMAL PROTEIN S26, MITOCHONDRIAL"/>
    <property type="match status" value="1"/>
</dbReference>
<dbReference type="Gene3D" id="3.55.40.20">
    <property type="entry name" value="Iron/manganese superoxide dismutase, C-terminal domain"/>
    <property type="match status" value="1"/>
</dbReference>
<sequence length="294" mass="32440">MSRPGVFRIATRTAFALQRRSLHRVPPLRHDFSEGVPGLFSAPGFDIAWTQNQSLMIEKLNSVASGKSFESKTPKDILLMAAREPALAAAFNYASMAHNNAFFFNGLSPVQTEIPSELRACLERDFSSIETLRTEMVTIASVMFGPGFLWLCKTREGKFTLLTTYLAGSPYPGAHFRRQAVDMNTQNDGTVAGQLRSDILNSEPVNTAGAFGNHATKKPKMAPGGIDLLPVLCVNLWEHVYLPDYGLGANFTEDGRRIGGKKAFVESWWQTIDWNVVAALAELRPKGPQNKFTT</sequence>
<dbReference type="InterPro" id="IPR036324">
    <property type="entry name" value="Mn/Fe_SOD_N_sf"/>
</dbReference>
<dbReference type="AlphaFoldDB" id="A0A3D8QSX8"/>
<dbReference type="Pfam" id="PF02777">
    <property type="entry name" value="Sod_Fe_C"/>
    <property type="match status" value="2"/>
</dbReference>
<reference evidence="3 4" key="1">
    <citation type="journal article" date="2018" name="IMA Fungus">
        <title>IMA Genome-F 9: Draft genome sequence of Annulohypoxylon stygium, Aspergillus mulundensis, Berkeleyomyces basicola (syn. Thielaviopsis basicola), Ceratocystis smalleyi, two Cercospora beticola strains, Coleophoma cylindrospora, Fusarium fracticaudum, Phialophora cf. hyalina, and Morchella septimelata.</title>
        <authorList>
            <person name="Wingfield B.D."/>
            <person name="Bills G.F."/>
            <person name="Dong Y."/>
            <person name="Huang W."/>
            <person name="Nel W.J."/>
            <person name="Swalarsk-Parry B.S."/>
            <person name="Vaghefi N."/>
            <person name="Wilken P.M."/>
            <person name="An Z."/>
            <person name="de Beer Z.W."/>
            <person name="De Vos L."/>
            <person name="Chen L."/>
            <person name="Duong T.A."/>
            <person name="Gao Y."/>
            <person name="Hammerbacher A."/>
            <person name="Kikkert J.R."/>
            <person name="Li Y."/>
            <person name="Li H."/>
            <person name="Li K."/>
            <person name="Li Q."/>
            <person name="Liu X."/>
            <person name="Ma X."/>
            <person name="Naidoo K."/>
            <person name="Pethybridge S.J."/>
            <person name="Sun J."/>
            <person name="Steenkamp E.T."/>
            <person name="van der Nest M.A."/>
            <person name="van Wyk S."/>
            <person name="Wingfield M.J."/>
            <person name="Xiong C."/>
            <person name="Yue Q."/>
            <person name="Zhang X."/>
        </authorList>
    </citation>
    <scope>NUCLEOTIDE SEQUENCE [LARGE SCALE GENOMIC DNA]</scope>
    <source>
        <strain evidence="3 4">BP6252</strain>
    </source>
</reference>
<dbReference type="InterPro" id="IPR036314">
    <property type="entry name" value="SOD_C_sf"/>
</dbReference>
<evidence type="ECO:0000256" key="1">
    <source>
        <dbReference type="ARBA" id="ARBA00037226"/>
    </source>
</evidence>
<dbReference type="EMBL" id="PDLM01000012">
    <property type="protein sequence ID" value="RDW64750.1"/>
    <property type="molecule type" value="Genomic_DNA"/>
</dbReference>
<evidence type="ECO:0000259" key="2">
    <source>
        <dbReference type="Pfam" id="PF02777"/>
    </source>
</evidence>
<comment type="caution">
    <text evidence="3">The sequence shown here is derived from an EMBL/GenBank/DDBJ whole genome shotgun (WGS) entry which is preliminary data.</text>
</comment>
<name>A0A3D8QSX8_9HELO</name>
<gene>
    <name evidence="3" type="ORF">BP6252_10401</name>
</gene>
<dbReference type="SUPFAM" id="SSF46609">
    <property type="entry name" value="Fe,Mn superoxide dismutase (SOD), N-terminal domain"/>
    <property type="match status" value="1"/>
</dbReference>
<dbReference type="InterPro" id="IPR019832">
    <property type="entry name" value="Mn/Fe_SOD_C"/>
</dbReference>
<dbReference type="STRING" id="1849047.A0A3D8QSX8"/>
<dbReference type="GO" id="GO:0046872">
    <property type="term" value="F:metal ion binding"/>
    <property type="evidence" value="ECO:0007669"/>
    <property type="project" value="InterPro"/>
</dbReference>
<dbReference type="GO" id="GO:0005737">
    <property type="term" value="C:cytoplasm"/>
    <property type="evidence" value="ECO:0007669"/>
    <property type="project" value="TreeGrafter"/>
</dbReference>
<dbReference type="PANTHER" id="PTHR43595:SF2">
    <property type="entry name" value="SMALL RIBOSOMAL SUBUNIT PROTEIN MS42"/>
    <property type="match status" value="1"/>
</dbReference>
<comment type="function">
    <text evidence="1">Component of the mitochondrial ribosome (mitoribosome), a dedicated translation machinery responsible for the synthesis of mitochondrial genome-encoded proteins, including at least some of the essential transmembrane subunits of the mitochondrial respiratory chain. The mitoribosomes are attached to the mitochondrial inner membrane and translation products are cotranslationally integrated into the membrane.</text>
</comment>
<protein>
    <recommendedName>
        <fullName evidence="2">Manganese/iron superoxide dismutase C-terminal domain-containing protein</fullName>
    </recommendedName>
</protein>
<organism evidence="3 4">
    <name type="scientific">Coleophoma cylindrospora</name>
    <dbReference type="NCBI Taxonomy" id="1849047"/>
    <lineage>
        <taxon>Eukaryota</taxon>
        <taxon>Fungi</taxon>
        <taxon>Dikarya</taxon>
        <taxon>Ascomycota</taxon>
        <taxon>Pezizomycotina</taxon>
        <taxon>Leotiomycetes</taxon>
        <taxon>Helotiales</taxon>
        <taxon>Dermateaceae</taxon>
        <taxon>Coleophoma</taxon>
    </lineage>
</organism>
<evidence type="ECO:0000313" key="3">
    <source>
        <dbReference type="EMBL" id="RDW64750.1"/>
    </source>
</evidence>